<evidence type="ECO:0000313" key="9">
    <source>
        <dbReference type="Proteomes" id="UP000319619"/>
    </source>
</evidence>
<dbReference type="Proteomes" id="UP000319619">
    <property type="component" value="Unassembled WGS sequence"/>
</dbReference>
<feature type="domain" description="Endoribonuclease YicC-like N-terminal" evidence="6">
    <location>
        <begin position="14"/>
        <end position="168"/>
    </location>
</feature>
<feature type="domain" description="Endoribonuclease YicC-like C-terminal" evidence="7">
    <location>
        <begin position="186"/>
        <end position="304"/>
    </location>
</feature>
<dbReference type="EMBL" id="NJBN01000004">
    <property type="protein sequence ID" value="TKJ40700.1"/>
    <property type="molecule type" value="Genomic_DNA"/>
</dbReference>
<evidence type="ECO:0000256" key="5">
    <source>
        <dbReference type="ARBA" id="ARBA00035648"/>
    </source>
</evidence>
<proteinExistence type="inferred from homology"/>
<evidence type="ECO:0000259" key="6">
    <source>
        <dbReference type="Pfam" id="PF03755"/>
    </source>
</evidence>
<dbReference type="InterPro" id="IPR013527">
    <property type="entry name" value="YicC-like_N"/>
</dbReference>
<protein>
    <submittedName>
        <fullName evidence="8">YicC family protein</fullName>
    </submittedName>
</protein>
<dbReference type="PANTHER" id="PTHR30636:SF3">
    <property type="entry name" value="UPF0701 PROTEIN YICC"/>
    <property type="match status" value="1"/>
</dbReference>
<dbReference type="NCBIfam" id="TIGR00255">
    <property type="entry name" value="YicC/YloC family endoribonuclease"/>
    <property type="match status" value="1"/>
</dbReference>
<dbReference type="PANTHER" id="PTHR30636">
    <property type="entry name" value="UPF0701 PROTEIN YICC"/>
    <property type="match status" value="1"/>
</dbReference>
<sequence>MDKEQGKYHIGSGIASMTGFGRCEKTFDGLRITVEIRSVNNRHCDIGMRIPRELNPMESAVRDLVRKRIYRGKINLLIVLEYSTDNEALVTIDFNAADTCHRTLKELQQKLAVPGQITMTELLHFADVFTKQPERALDEDLKARVLDTIDAALSDLIAMRRSEGSSLAEDLIKRVREMVKIRSQIEGQAKEQPQKQMEKLLERMELLVSSGPLDPGRLEQEMGFMADRLDITEECVRLESHNQQFLETIAGEESAGKRLGFLLQEMNREANTISSKAALPEISHLAVSLKEEIERAREQIQNLE</sequence>
<dbReference type="InterPro" id="IPR005229">
    <property type="entry name" value="YicC/YloC-like"/>
</dbReference>
<dbReference type="Pfam" id="PF03755">
    <property type="entry name" value="YicC-like_N"/>
    <property type="match status" value="1"/>
</dbReference>
<comment type="cofactor">
    <cofactor evidence="1">
        <name>a divalent metal cation</name>
        <dbReference type="ChEBI" id="CHEBI:60240"/>
    </cofactor>
</comment>
<name>A0A532V0G2_UNCL8</name>
<evidence type="ECO:0000256" key="2">
    <source>
        <dbReference type="ARBA" id="ARBA00022722"/>
    </source>
</evidence>
<keyword evidence="2" id="KW-0540">Nuclease</keyword>
<evidence type="ECO:0000313" key="8">
    <source>
        <dbReference type="EMBL" id="TKJ40700.1"/>
    </source>
</evidence>
<dbReference type="GO" id="GO:0004521">
    <property type="term" value="F:RNA endonuclease activity"/>
    <property type="evidence" value="ECO:0007669"/>
    <property type="project" value="InterPro"/>
</dbReference>
<evidence type="ECO:0000256" key="4">
    <source>
        <dbReference type="ARBA" id="ARBA00022801"/>
    </source>
</evidence>
<comment type="caution">
    <text evidence="8">The sequence shown here is derived from an EMBL/GenBank/DDBJ whole genome shotgun (WGS) entry which is preliminary data.</text>
</comment>
<dbReference type="Pfam" id="PF08340">
    <property type="entry name" value="YicC-like_C"/>
    <property type="match status" value="1"/>
</dbReference>
<keyword evidence="3" id="KW-0255">Endonuclease</keyword>
<evidence type="ECO:0000256" key="3">
    <source>
        <dbReference type="ARBA" id="ARBA00022759"/>
    </source>
</evidence>
<keyword evidence="4" id="KW-0378">Hydrolase</keyword>
<dbReference type="GO" id="GO:0016787">
    <property type="term" value="F:hydrolase activity"/>
    <property type="evidence" value="ECO:0007669"/>
    <property type="project" value="UniProtKB-KW"/>
</dbReference>
<gene>
    <name evidence="8" type="ORF">CEE37_06975</name>
</gene>
<dbReference type="AlphaFoldDB" id="A0A532V0G2"/>
<evidence type="ECO:0000256" key="1">
    <source>
        <dbReference type="ARBA" id="ARBA00001968"/>
    </source>
</evidence>
<organism evidence="8 9">
    <name type="scientific">candidate division LCP-89 bacterium B3_LCP</name>
    <dbReference type="NCBI Taxonomy" id="2012998"/>
    <lineage>
        <taxon>Bacteria</taxon>
        <taxon>Pseudomonadati</taxon>
        <taxon>Bacteria division LCP-89</taxon>
    </lineage>
</organism>
<reference evidence="8 9" key="1">
    <citation type="submission" date="2017-06" db="EMBL/GenBank/DDBJ databases">
        <title>Novel microbial phyla capable of carbon fixation and sulfur reduction in deep-sea sediments.</title>
        <authorList>
            <person name="Huang J."/>
            <person name="Baker B."/>
            <person name="Wang Y."/>
        </authorList>
    </citation>
    <scope>NUCLEOTIDE SEQUENCE [LARGE SCALE GENOMIC DNA]</scope>
    <source>
        <strain evidence="8">B3_LCP</strain>
    </source>
</reference>
<accession>A0A532V0G2</accession>
<dbReference type="InterPro" id="IPR013551">
    <property type="entry name" value="YicC-like_C"/>
</dbReference>
<comment type="similarity">
    <text evidence="5">Belongs to the YicC/YloC family.</text>
</comment>
<evidence type="ECO:0000259" key="7">
    <source>
        <dbReference type="Pfam" id="PF08340"/>
    </source>
</evidence>